<dbReference type="EMBL" id="SGPL01000001">
    <property type="protein sequence ID" value="THH21561.1"/>
    <property type="molecule type" value="Genomic_DNA"/>
</dbReference>
<proteinExistence type="predicted"/>
<evidence type="ECO:0000313" key="4">
    <source>
        <dbReference type="Proteomes" id="UP000310158"/>
    </source>
</evidence>
<dbReference type="OrthoDB" id="160374at2759"/>
<sequence>MAHLQSSQNFVRALKATSDPPNPGDPSKVEIAREAWDSPSFHIPNKGETIVDWALTKLLKDRTRDAYSIEHRASNPILDLRYWELLADILYPRNTAQTFNDYARLHKTWLHPLLSRIPIAPIVISLLNLSTTLDDDARTHIYSISCRSISLLWPLAVAKITPDTLLDCFGALLGSLASHDTLRKLLAEDGLRKIGNLITASFRIAFSNSSNKKKLHQTFVQHHLETWLRTISAMHLVTNTTPQSSLLPEIYMAGVDLIFNLDALRQLSDPNTSSLLFIPLQSFALTSPTSVLPSLPRLLVSFTQAVRRHRSALFGPGDASAVDARASSVKCFAAFEQALRNIQDGEEALVWKTRLNVLEVVEGEKLFDTGSGDIGALLQEDIELAITALDRAREGKAPFFINKRKASHHDIQDSRNTQTDLAIGVLSIITRMDHDMIDPSISRILPKFLSLPQSSPTTTSAEHTTSASQLLLLLLSHHAKTRTLPIHIGRLLTALTPPFPLAPSSSLRLTYKDFTASPLLDPLHLEKLSKSVHAFLTPGQAHGTALDVFRALQRIWEGFSEAYKTSLANDGTGARKKRRISDRPSDQQSGQVKDAEPWAISFALAARIVSSVITAVPINSVTADVQEELRAVIGDALDGFLGQAVQMSLDKVDRAEEGGESGTDDWAVQVVGAAALRLKYAIEVAGDLRVVAQAGGDVGRMVTAVKSAEILPELQIEFFRTLFGQAIEPSFNYRDTVTDAALTYLERYLSSYNLDSASWPGRSSQLEFEGDGRIFAAVGLLRLVLDRWLAVIEIYGFAAQRERLMEILFSISSNLSSIAPSGLLMPTSILLEALRSADFWEKVNIRAALLATVNSRTSALDGVDVAQALSQTGKKRKKSSTNTHATEDQIRKAEGAYKFLLYAPNEYLTRSSRSDLLKRAIALDVVLGVSPRPETESIIIATRAFLLRIFTFMGTADHPIVQWIAEYLQHIFESTSSFKSSDSTSVTLDLVQLHLLSMLRMAEKGEEDAIVDTVKRLIELPFDFEGSAVVSRLSILRLMNLLTSDFSTAAFSPNVLASFKALYEHVLEKVQTVMQGLQNSALTVGRVDVLETWCQCIAFGKWIGSTRNPAPGLGKRLTQMIASEKLPSAKASSQKCNAVLAILLTELLCCAEADRTSQLGLIVSAYVIFFHLCEEQGRKILDESLAKICHSLSVAEFSFTLDLVLETLSIQSGVEDLTCLVHLTALLLHDAPEGTLKVVQAHLTRCLDIIVNRPVYCAGATPLLRLQVLTFINRQCSDHPASLRPVNLSAIWSLLSKFISGSESHDAETDSNTFHEITSIVGALVRLRRDLVLNTLPHLCIVLCLLIRCLRSPRPHLGAKQHKLIADTLPQWINPSHPLGADTSKALARLLTTLVTKSLVRAYTHGSATDAPKHESLARPLTKHVAYVIQAYVDALNEPLCVMPTDVRRELQPGLFILCGMLSEPGRDALMMSALDAGGKTVMKQLWKEYEKQKYVGKG</sequence>
<protein>
    <recommendedName>
        <fullName evidence="2">Nucleolar 27S pre-rRNA processing Urb2/Npa2 C-terminal domain-containing protein</fullName>
    </recommendedName>
</protein>
<feature type="region of interest" description="Disordered" evidence="1">
    <location>
        <begin position="570"/>
        <end position="592"/>
    </location>
</feature>
<evidence type="ECO:0000259" key="2">
    <source>
        <dbReference type="Pfam" id="PF10441"/>
    </source>
</evidence>
<name>A0A4S4MAJ3_9AGAM</name>
<feature type="region of interest" description="Disordered" evidence="1">
    <location>
        <begin position="1"/>
        <end position="28"/>
    </location>
</feature>
<dbReference type="Pfam" id="PF10441">
    <property type="entry name" value="Urb2"/>
    <property type="match status" value="1"/>
</dbReference>
<evidence type="ECO:0000313" key="3">
    <source>
        <dbReference type="EMBL" id="THH21561.1"/>
    </source>
</evidence>
<feature type="compositionally biased region" description="Polar residues" evidence="1">
    <location>
        <begin position="1"/>
        <end position="10"/>
    </location>
</feature>
<dbReference type="InterPro" id="IPR018849">
    <property type="entry name" value="Urb2/Npa2_C"/>
</dbReference>
<feature type="domain" description="Nucleolar 27S pre-rRNA processing Urb2/Npa2 C-terminal" evidence="2">
    <location>
        <begin position="1267"/>
        <end position="1498"/>
    </location>
</feature>
<accession>A0A4S4MAJ3</accession>
<organism evidence="3 4">
    <name type="scientific">Bondarzewia mesenterica</name>
    <dbReference type="NCBI Taxonomy" id="1095465"/>
    <lineage>
        <taxon>Eukaryota</taxon>
        <taxon>Fungi</taxon>
        <taxon>Dikarya</taxon>
        <taxon>Basidiomycota</taxon>
        <taxon>Agaricomycotina</taxon>
        <taxon>Agaricomycetes</taxon>
        <taxon>Russulales</taxon>
        <taxon>Bondarzewiaceae</taxon>
        <taxon>Bondarzewia</taxon>
    </lineage>
</organism>
<dbReference type="Proteomes" id="UP000310158">
    <property type="component" value="Unassembled WGS sequence"/>
</dbReference>
<comment type="caution">
    <text evidence="3">The sequence shown here is derived from an EMBL/GenBank/DDBJ whole genome shotgun (WGS) entry which is preliminary data.</text>
</comment>
<gene>
    <name evidence="3" type="ORF">EW146_g35</name>
</gene>
<evidence type="ECO:0000256" key="1">
    <source>
        <dbReference type="SAM" id="MobiDB-lite"/>
    </source>
</evidence>
<keyword evidence="4" id="KW-1185">Reference proteome</keyword>
<reference evidence="3 4" key="1">
    <citation type="submission" date="2019-02" db="EMBL/GenBank/DDBJ databases">
        <title>Genome sequencing of the rare red list fungi Bondarzewia mesenterica.</title>
        <authorList>
            <person name="Buettner E."/>
            <person name="Kellner H."/>
        </authorList>
    </citation>
    <scope>NUCLEOTIDE SEQUENCE [LARGE SCALE GENOMIC DNA]</scope>
    <source>
        <strain evidence="3 4">DSM 108281</strain>
    </source>
</reference>